<keyword evidence="4 5" id="KW-0326">Glycosidase</keyword>
<feature type="domain" description="Glycosyl hydrolase family 32 N-terminal" evidence="6">
    <location>
        <begin position="121"/>
        <end position="251"/>
    </location>
</feature>
<evidence type="ECO:0000313" key="9">
    <source>
        <dbReference type="Proteomes" id="UP000316968"/>
    </source>
</evidence>
<dbReference type="PANTHER" id="PTHR43101:SF1">
    <property type="entry name" value="BETA-FRUCTOSIDASE"/>
    <property type="match status" value="1"/>
</dbReference>
<dbReference type="Pfam" id="PF00251">
    <property type="entry name" value="Glyco_hydro_32N"/>
    <property type="match status" value="1"/>
</dbReference>
<dbReference type="CDD" id="cd08995">
    <property type="entry name" value="GH32_EcAec43-like"/>
    <property type="match status" value="1"/>
</dbReference>
<accession>A0A4Y6URM3</accession>
<dbReference type="PANTHER" id="PTHR43101">
    <property type="entry name" value="BETA-FRUCTOSIDASE"/>
    <property type="match status" value="1"/>
</dbReference>
<dbReference type="Gene3D" id="2.115.10.20">
    <property type="entry name" value="Glycosyl hydrolase domain, family 43"/>
    <property type="match status" value="1"/>
</dbReference>
<dbReference type="InterPro" id="IPR051214">
    <property type="entry name" value="GH32_Enzymes"/>
</dbReference>
<dbReference type="Proteomes" id="UP000316968">
    <property type="component" value="Chromosome"/>
</dbReference>
<protein>
    <recommendedName>
        <fullName evidence="2">beta-fructofuranosidase</fullName>
        <ecNumber evidence="2">3.2.1.26</ecNumber>
    </recommendedName>
</protein>
<dbReference type="RefSeq" id="WP_141446719.1">
    <property type="nucleotide sequence ID" value="NZ_CP041217.1"/>
</dbReference>
<evidence type="ECO:0000259" key="7">
    <source>
        <dbReference type="Pfam" id="PF08244"/>
    </source>
</evidence>
<evidence type="ECO:0000259" key="6">
    <source>
        <dbReference type="Pfam" id="PF00251"/>
    </source>
</evidence>
<dbReference type="SUPFAM" id="SSF49899">
    <property type="entry name" value="Concanavalin A-like lectins/glucanases"/>
    <property type="match status" value="1"/>
</dbReference>
<dbReference type="EMBL" id="CP041217">
    <property type="protein sequence ID" value="QDH20312.1"/>
    <property type="molecule type" value="Genomic_DNA"/>
</dbReference>
<evidence type="ECO:0000256" key="1">
    <source>
        <dbReference type="ARBA" id="ARBA00009902"/>
    </source>
</evidence>
<evidence type="ECO:0000256" key="4">
    <source>
        <dbReference type="ARBA" id="ARBA00023295"/>
    </source>
</evidence>
<gene>
    <name evidence="8" type="ORF">FFV09_05225</name>
</gene>
<dbReference type="InterPro" id="IPR013320">
    <property type="entry name" value="ConA-like_dom_sf"/>
</dbReference>
<dbReference type="InterPro" id="IPR013189">
    <property type="entry name" value="Glyco_hydro_32_C"/>
</dbReference>
<evidence type="ECO:0000256" key="5">
    <source>
        <dbReference type="RuleBase" id="RU362110"/>
    </source>
</evidence>
<sequence length="481" mass="53956">MAQEFFYRPEQAWVGDVIPYYEDGEFKLFYLHGWRENHREGLDHGWHLLGTTDFVRYDERGACGIEGGTGHVLKVDGTYHMFYCVFPEGRQLVCHAVSTDLKHWEKLPEETFGPDGEIYEMADWRDPFVFWNEEEGCYWMLVAALAAGTTARKGCVGLLTSADLKHWEYQPPLYAPKLHVGAHECPELFRIGEWWYLVYSSYTGRFGTFYRMSRSPRGPWLSPREEAFDGRAYYAAKSASDGTKRYLFGWNPTKRDDLFGWNPPQAAGQDYDTWDWGGNLVVHEIFQRPDGTLGTRVPESIDAAFSVPVPASFSGLEGEWTETGGGDAGGPTLTCGEPYAFAACATRGELPGVCRISADLSFSPGTQGAGFMLRTQGSLDAAYYVTLEPQRGRVTFRGPIMQSEEGGKTFPYEVELERPFDYEPGEAVGIRILIDGTICEIYVGGRVAMSARMYDIEQGRLGLFVNQGEAAFGNVQIHKLG</sequence>
<dbReference type="SMART" id="SM00640">
    <property type="entry name" value="Glyco_32"/>
    <property type="match status" value="1"/>
</dbReference>
<dbReference type="EC" id="3.2.1.26" evidence="2"/>
<evidence type="ECO:0000313" key="8">
    <source>
        <dbReference type="EMBL" id="QDH20312.1"/>
    </source>
</evidence>
<organism evidence="8 9">
    <name type="scientific">Saccharibacillus brassicae</name>
    <dbReference type="NCBI Taxonomy" id="2583377"/>
    <lineage>
        <taxon>Bacteria</taxon>
        <taxon>Bacillati</taxon>
        <taxon>Bacillota</taxon>
        <taxon>Bacilli</taxon>
        <taxon>Bacillales</taxon>
        <taxon>Paenibacillaceae</taxon>
        <taxon>Saccharibacillus</taxon>
    </lineage>
</organism>
<dbReference type="AlphaFoldDB" id="A0A4Y6URM3"/>
<dbReference type="InterPro" id="IPR013148">
    <property type="entry name" value="Glyco_hydro_32_N"/>
</dbReference>
<dbReference type="GO" id="GO:0005975">
    <property type="term" value="P:carbohydrate metabolic process"/>
    <property type="evidence" value="ECO:0007669"/>
    <property type="project" value="InterPro"/>
</dbReference>
<dbReference type="SUPFAM" id="SSF75005">
    <property type="entry name" value="Arabinanase/levansucrase/invertase"/>
    <property type="match status" value="1"/>
</dbReference>
<name>A0A4Y6URM3_SACBS</name>
<comment type="similarity">
    <text evidence="1 5">Belongs to the glycosyl hydrolase 32 family.</text>
</comment>
<dbReference type="KEGG" id="saca:FFV09_05225"/>
<dbReference type="Gene3D" id="2.60.120.560">
    <property type="entry name" value="Exo-inulinase, domain 1"/>
    <property type="match status" value="1"/>
</dbReference>
<evidence type="ECO:0000256" key="3">
    <source>
        <dbReference type="ARBA" id="ARBA00022801"/>
    </source>
</evidence>
<dbReference type="Pfam" id="PF08244">
    <property type="entry name" value="Glyco_hydro_32C"/>
    <property type="match status" value="1"/>
</dbReference>
<proteinExistence type="inferred from homology"/>
<dbReference type="InterPro" id="IPR023296">
    <property type="entry name" value="Glyco_hydro_beta-prop_sf"/>
</dbReference>
<feature type="domain" description="Glycosyl hydrolase family 32 C-terminal" evidence="7">
    <location>
        <begin position="355"/>
        <end position="478"/>
    </location>
</feature>
<reference evidence="8 9" key="1">
    <citation type="submission" date="2019-06" db="EMBL/GenBank/DDBJ databases">
        <title>Saccharibacillus brassicae sp. nov., an endophytic bacterium isolated from Chinese cabbage seeds (Brassica pekinensis).</title>
        <authorList>
            <person name="Jiang L."/>
            <person name="Lee J."/>
            <person name="Kim S.W."/>
        </authorList>
    </citation>
    <scope>NUCLEOTIDE SEQUENCE [LARGE SCALE GENOMIC DNA]</scope>
    <source>
        <strain evidence="9">KCTC 43072 / ATSA2</strain>
    </source>
</reference>
<dbReference type="InterPro" id="IPR001362">
    <property type="entry name" value="Glyco_hydro_32"/>
</dbReference>
<keyword evidence="9" id="KW-1185">Reference proteome</keyword>
<dbReference type="OrthoDB" id="9759709at2"/>
<dbReference type="GO" id="GO:0004564">
    <property type="term" value="F:beta-fructofuranosidase activity"/>
    <property type="evidence" value="ECO:0007669"/>
    <property type="project" value="UniProtKB-EC"/>
</dbReference>
<keyword evidence="3 5" id="KW-0378">Hydrolase</keyword>
<evidence type="ECO:0000256" key="2">
    <source>
        <dbReference type="ARBA" id="ARBA00012758"/>
    </source>
</evidence>